<keyword evidence="3" id="KW-0808">Transferase</keyword>
<protein>
    <submittedName>
        <fullName evidence="3">DegT/DnrJ/EryC1/StrS family aminotransferase</fullName>
    </submittedName>
</protein>
<evidence type="ECO:0000313" key="3">
    <source>
        <dbReference type="EMBL" id="HHQ50738.1"/>
    </source>
</evidence>
<dbReference type="GO" id="GO:0000271">
    <property type="term" value="P:polysaccharide biosynthetic process"/>
    <property type="evidence" value="ECO:0007669"/>
    <property type="project" value="TreeGrafter"/>
</dbReference>
<keyword evidence="1 2" id="KW-0663">Pyridoxal phosphate</keyword>
<keyword evidence="3" id="KW-0032">Aminotransferase</keyword>
<dbReference type="AlphaFoldDB" id="A0A7J3Z7N1"/>
<dbReference type="InterPro" id="IPR015422">
    <property type="entry name" value="PyrdxlP-dep_Trfase_small"/>
</dbReference>
<name>A0A7J3Z7N1_9CREN</name>
<dbReference type="InterPro" id="IPR000653">
    <property type="entry name" value="DegT/StrS_aminotransferase"/>
</dbReference>
<dbReference type="Gene3D" id="3.90.1150.10">
    <property type="entry name" value="Aspartate Aminotransferase, domain 1"/>
    <property type="match status" value="1"/>
</dbReference>
<proteinExistence type="inferred from homology"/>
<sequence>MSQIIKRIPIAKPYITDEEIEAVIQVLKSGILTRGSEVYAFEREFAEYLEVKHGVAVSNGTVALDLALKVVGIREGDEVITTPFTFIATANAILYQRAKPIFADIDSKTYNLDPNSVLEVITPRTKAMLVVHLYGQPADMKAFREIADDYKLLLIEDCAQAHGATFMNKKVGGFGEVAVFSFYATKNMTTGEGGMIVTNDDKIAEKLRILRDQGQTAKYVHEELGYNYRMTNIQAAIGRVQLRRLEKMNTKRIENAQYLSSHLSRVKGINPPYIDSRVKHVFNQYVIKVSDEFPLSRDKLAEKLKEKGVDTAVHYPIPIHRQPLYRRLGYPQNICPNAIEASEKILSLPVHPLLAREDLDYIVGVIKELGGE</sequence>
<dbReference type="GO" id="GO:0008483">
    <property type="term" value="F:transaminase activity"/>
    <property type="evidence" value="ECO:0007669"/>
    <property type="project" value="UniProtKB-KW"/>
</dbReference>
<accession>A0A7J3Z7N1</accession>
<dbReference type="Gene3D" id="3.40.640.10">
    <property type="entry name" value="Type I PLP-dependent aspartate aminotransferase-like (Major domain)"/>
    <property type="match status" value="1"/>
</dbReference>
<dbReference type="SUPFAM" id="SSF53383">
    <property type="entry name" value="PLP-dependent transferases"/>
    <property type="match status" value="1"/>
</dbReference>
<dbReference type="EMBL" id="DRYQ01000079">
    <property type="protein sequence ID" value="HHQ50738.1"/>
    <property type="molecule type" value="Genomic_DNA"/>
</dbReference>
<evidence type="ECO:0000256" key="1">
    <source>
        <dbReference type="ARBA" id="ARBA00022898"/>
    </source>
</evidence>
<dbReference type="PANTHER" id="PTHR30244">
    <property type="entry name" value="TRANSAMINASE"/>
    <property type="match status" value="1"/>
</dbReference>
<dbReference type="CDD" id="cd00616">
    <property type="entry name" value="AHBA_syn"/>
    <property type="match status" value="1"/>
</dbReference>
<dbReference type="Pfam" id="PF01041">
    <property type="entry name" value="DegT_DnrJ_EryC1"/>
    <property type="match status" value="1"/>
</dbReference>
<comment type="similarity">
    <text evidence="2">Belongs to the DegT/DnrJ/EryC1 family.</text>
</comment>
<dbReference type="PANTHER" id="PTHR30244:SF34">
    <property type="entry name" value="DTDP-4-AMINO-4,6-DIDEOXYGALACTOSE TRANSAMINASE"/>
    <property type="match status" value="1"/>
</dbReference>
<reference evidence="3" key="1">
    <citation type="journal article" date="2020" name="mSystems">
        <title>Genome- and Community-Level Interaction Insights into Carbon Utilization and Element Cycling Functions of Hydrothermarchaeota in Hydrothermal Sediment.</title>
        <authorList>
            <person name="Zhou Z."/>
            <person name="Liu Y."/>
            <person name="Xu W."/>
            <person name="Pan J."/>
            <person name="Luo Z.H."/>
            <person name="Li M."/>
        </authorList>
    </citation>
    <scope>NUCLEOTIDE SEQUENCE [LARGE SCALE GENOMIC DNA]</scope>
    <source>
        <strain evidence="3">SpSt-1105</strain>
    </source>
</reference>
<evidence type="ECO:0000256" key="2">
    <source>
        <dbReference type="RuleBase" id="RU004508"/>
    </source>
</evidence>
<comment type="caution">
    <text evidence="3">The sequence shown here is derived from an EMBL/GenBank/DDBJ whole genome shotgun (WGS) entry which is preliminary data.</text>
</comment>
<dbReference type="FunFam" id="3.40.640.10:FF:000089">
    <property type="entry name" value="Aminotransferase, DegT/DnrJ/EryC1/StrS family"/>
    <property type="match status" value="1"/>
</dbReference>
<gene>
    <name evidence="3" type="ORF">ENM66_05255</name>
</gene>
<dbReference type="GO" id="GO:0030170">
    <property type="term" value="F:pyridoxal phosphate binding"/>
    <property type="evidence" value="ECO:0007669"/>
    <property type="project" value="UniProtKB-ARBA"/>
</dbReference>
<organism evidence="3">
    <name type="scientific">Ignisphaera aggregans</name>
    <dbReference type="NCBI Taxonomy" id="334771"/>
    <lineage>
        <taxon>Archaea</taxon>
        <taxon>Thermoproteota</taxon>
        <taxon>Thermoprotei</taxon>
        <taxon>Desulfurococcales</taxon>
        <taxon>Desulfurococcaceae</taxon>
        <taxon>Ignisphaera</taxon>
    </lineage>
</organism>
<dbReference type="PIRSF" id="PIRSF000390">
    <property type="entry name" value="PLP_StrS"/>
    <property type="match status" value="1"/>
</dbReference>
<dbReference type="InterPro" id="IPR015424">
    <property type="entry name" value="PyrdxlP-dep_Trfase"/>
</dbReference>
<dbReference type="InterPro" id="IPR015421">
    <property type="entry name" value="PyrdxlP-dep_Trfase_major"/>
</dbReference>